<dbReference type="RefSeq" id="WP_208850249.1">
    <property type="nucleotide sequence ID" value="NZ_JAGGDJ010000036.1"/>
</dbReference>
<accession>A0ABS3WH05</accession>
<organism evidence="1 2">
    <name type="scientific">Paenibacillus artemisiicola</name>
    <dbReference type="NCBI Taxonomy" id="1172618"/>
    <lineage>
        <taxon>Bacteria</taxon>
        <taxon>Bacillati</taxon>
        <taxon>Bacillota</taxon>
        <taxon>Bacilli</taxon>
        <taxon>Bacillales</taxon>
        <taxon>Paenibacillaceae</taxon>
        <taxon>Paenibacillus</taxon>
    </lineage>
</organism>
<evidence type="ECO:0000313" key="1">
    <source>
        <dbReference type="EMBL" id="MBO7747604.1"/>
    </source>
</evidence>
<reference evidence="1 2" key="1">
    <citation type="submission" date="2021-03" db="EMBL/GenBank/DDBJ databases">
        <title>Paenibacillus artemisicola MWE-103 whole genome sequence.</title>
        <authorList>
            <person name="Ham Y.J."/>
        </authorList>
    </citation>
    <scope>NUCLEOTIDE SEQUENCE [LARGE SCALE GENOMIC DNA]</scope>
    <source>
        <strain evidence="1 2">MWE-103</strain>
    </source>
</reference>
<protein>
    <submittedName>
        <fullName evidence="1">Uncharacterized protein</fullName>
    </submittedName>
</protein>
<name>A0ABS3WH05_9BACL</name>
<dbReference type="Proteomes" id="UP000670947">
    <property type="component" value="Unassembled WGS sequence"/>
</dbReference>
<gene>
    <name evidence="1" type="ORF">I8J29_25785</name>
</gene>
<proteinExistence type="predicted"/>
<evidence type="ECO:0000313" key="2">
    <source>
        <dbReference type="Proteomes" id="UP000670947"/>
    </source>
</evidence>
<dbReference type="EMBL" id="JAGGDJ010000036">
    <property type="protein sequence ID" value="MBO7747604.1"/>
    <property type="molecule type" value="Genomic_DNA"/>
</dbReference>
<sequence>MRRRNTILAVALIAVAVLYFAYDQSGSYFSARSAFAHSASYPGQSVAYERALGSDKIAILTNGSQSKAQIVHRKWGLLYEPGTSVEMAALQGRESVRYAWFSAGAGEEEGKIAVVFAAESFDPAVKTVIVSNDTLADPAGAADVKQASTVYVELEVGEKYAIATKELGGQDVGSFVVRAADANGKILTGA</sequence>
<comment type="caution">
    <text evidence="1">The sequence shown here is derived from an EMBL/GenBank/DDBJ whole genome shotgun (WGS) entry which is preliminary data.</text>
</comment>
<keyword evidence="2" id="KW-1185">Reference proteome</keyword>